<dbReference type="AlphaFoldDB" id="A0A9W6G5K1"/>
<organism evidence="3 4">
    <name type="scientific">Glycomyces algeriensis</name>
    <dbReference type="NCBI Taxonomy" id="256037"/>
    <lineage>
        <taxon>Bacteria</taxon>
        <taxon>Bacillati</taxon>
        <taxon>Actinomycetota</taxon>
        <taxon>Actinomycetes</taxon>
        <taxon>Glycomycetales</taxon>
        <taxon>Glycomycetaceae</taxon>
        <taxon>Glycomyces</taxon>
    </lineage>
</organism>
<sequence length="171" mass="17412">MSNPPLPPAPPPGPPLGSGPETMPGSTKGAVVLLWILFGFGICGGALSVFGYTMLAALEDTGDVVIPSSFMPFLIISVVQILVWTVLRAIFAVRIAKRSAGARKGAIILELVGLALSVLSWIFTPEVEVTGTADAGSSAAGGVIGAVIGIALAAIIIGLLSTADSKRWCNE</sequence>
<feature type="transmembrane region" description="Helical" evidence="2">
    <location>
        <begin position="32"/>
        <end position="58"/>
    </location>
</feature>
<dbReference type="EMBL" id="BSDT01000001">
    <property type="protein sequence ID" value="GLI40826.1"/>
    <property type="molecule type" value="Genomic_DNA"/>
</dbReference>
<dbReference type="Proteomes" id="UP001144313">
    <property type="component" value="Unassembled WGS sequence"/>
</dbReference>
<evidence type="ECO:0000256" key="1">
    <source>
        <dbReference type="SAM" id="MobiDB-lite"/>
    </source>
</evidence>
<feature type="region of interest" description="Disordered" evidence="1">
    <location>
        <begin position="1"/>
        <end position="23"/>
    </location>
</feature>
<dbReference type="RefSeq" id="WP_270116939.1">
    <property type="nucleotide sequence ID" value="NZ_BAAAOL010000009.1"/>
</dbReference>
<name>A0A9W6G5K1_9ACTN</name>
<feature type="transmembrane region" description="Helical" evidence="2">
    <location>
        <begin position="105"/>
        <end position="123"/>
    </location>
</feature>
<feature type="compositionally biased region" description="Pro residues" evidence="1">
    <location>
        <begin position="1"/>
        <end position="17"/>
    </location>
</feature>
<gene>
    <name evidence="3" type="ORF">GALLR39Z86_06760</name>
</gene>
<reference evidence="3" key="1">
    <citation type="submission" date="2022-12" db="EMBL/GenBank/DDBJ databases">
        <title>Reference genome sequencing for broad-spectrum identification of bacterial and archaeal isolates by mass spectrometry.</title>
        <authorList>
            <person name="Sekiguchi Y."/>
            <person name="Tourlousse D.M."/>
        </authorList>
    </citation>
    <scope>NUCLEOTIDE SEQUENCE</scope>
    <source>
        <strain evidence="3">LLR39Z86</strain>
    </source>
</reference>
<feature type="transmembrane region" description="Helical" evidence="2">
    <location>
        <begin position="70"/>
        <end position="93"/>
    </location>
</feature>
<keyword evidence="2" id="KW-1133">Transmembrane helix</keyword>
<evidence type="ECO:0000313" key="3">
    <source>
        <dbReference type="EMBL" id="GLI40826.1"/>
    </source>
</evidence>
<protein>
    <submittedName>
        <fullName evidence="3">Uncharacterized protein</fullName>
    </submittedName>
</protein>
<keyword evidence="4" id="KW-1185">Reference proteome</keyword>
<comment type="caution">
    <text evidence="3">The sequence shown here is derived from an EMBL/GenBank/DDBJ whole genome shotgun (WGS) entry which is preliminary data.</text>
</comment>
<proteinExistence type="predicted"/>
<keyword evidence="2" id="KW-0812">Transmembrane</keyword>
<keyword evidence="2" id="KW-0472">Membrane</keyword>
<feature type="transmembrane region" description="Helical" evidence="2">
    <location>
        <begin position="143"/>
        <end position="163"/>
    </location>
</feature>
<evidence type="ECO:0000313" key="4">
    <source>
        <dbReference type="Proteomes" id="UP001144313"/>
    </source>
</evidence>
<evidence type="ECO:0000256" key="2">
    <source>
        <dbReference type="SAM" id="Phobius"/>
    </source>
</evidence>
<accession>A0A9W6G5K1</accession>